<organism evidence="5 6">
    <name type="scientific">Nocardioides aquiterrae</name>
    <dbReference type="NCBI Taxonomy" id="203799"/>
    <lineage>
        <taxon>Bacteria</taxon>
        <taxon>Bacillati</taxon>
        <taxon>Actinomycetota</taxon>
        <taxon>Actinomycetes</taxon>
        <taxon>Propionibacteriales</taxon>
        <taxon>Nocardioidaceae</taxon>
        <taxon>Nocardioides</taxon>
    </lineage>
</organism>
<name>A0ABN1UE82_9ACTN</name>
<evidence type="ECO:0000259" key="4">
    <source>
        <dbReference type="PROSITE" id="PS51733"/>
    </source>
</evidence>
<dbReference type="NCBIfam" id="TIGR00121">
    <property type="entry name" value="birA_ligase"/>
    <property type="match status" value="1"/>
</dbReference>
<dbReference type="CDD" id="cd16442">
    <property type="entry name" value="BPL"/>
    <property type="match status" value="1"/>
</dbReference>
<gene>
    <name evidence="5" type="ORF">GCM10009606_26620</name>
</gene>
<dbReference type="InterPro" id="IPR004408">
    <property type="entry name" value="Biotin_CoA_COase_ligase"/>
</dbReference>
<protein>
    <recommendedName>
        <fullName evidence="3">biotin--[biotin carboxyl-carrier protein] ligase</fullName>
        <ecNumber evidence="3">6.3.4.15</ecNumber>
    </recommendedName>
</protein>
<dbReference type="InterPro" id="IPR004143">
    <property type="entry name" value="BPL_LPL_catalytic"/>
</dbReference>
<dbReference type="Proteomes" id="UP001499979">
    <property type="component" value="Unassembled WGS sequence"/>
</dbReference>
<evidence type="ECO:0000256" key="1">
    <source>
        <dbReference type="ARBA" id="ARBA00022598"/>
    </source>
</evidence>
<dbReference type="Gene3D" id="3.30.930.10">
    <property type="entry name" value="Bira Bifunctional Protein, Domain 2"/>
    <property type="match status" value="1"/>
</dbReference>
<keyword evidence="1 5" id="KW-0436">Ligase</keyword>
<keyword evidence="6" id="KW-1185">Reference proteome</keyword>
<dbReference type="EC" id="6.3.4.15" evidence="3"/>
<reference evidence="5 6" key="1">
    <citation type="journal article" date="2019" name="Int. J. Syst. Evol. Microbiol.">
        <title>The Global Catalogue of Microorganisms (GCM) 10K type strain sequencing project: providing services to taxonomists for standard genome sequencing and annotation.</title>
        <authorList>
            <consortium name="The Broad Institute Genomics Platform"/>
            <consortium name="The Broad Institute Genome Sequencing Center for Infectious Disease"/>
            <person name="Wu L."/>
            <person name="Ma J."/>
        </authorList>
    </citation>
    <scope>NUCLEOTIDE SEQUENCE [LARGE SCALE GENOMIC DNA]</scope>
    <source>
        <strain evidence="5 6">JCM 11813</strain>
    </source>
</reference>
<dbReference type="Gene3D" id="2.30.30.100">
    <property type="match status" value="1"/>
</dbReference>
<dbReference type="InterPro" id="IPR045864">
    <property type="entry name" value="aa-tRNA-synth_II/BPL/LPL"/>
</dbReference>
<dbReference type="PANTHER" id="PTHR12835:SF5">
    <property type="entry name" value="BIOTIN--PROTEIN LIGASE"/>
    <property type="match status" value="1"/>
</dbReference>
<evidence type="ECO:0000313" key="6">
    <source>
        <dbReference type="Proteomes" id="UP001499979"/>
    </source>
</evidence>
<accession>A0ABN1UE82</accession>
<keyword evidence="2" id="KW-0092">Biotin</keyword>
<proteinExistence type="predicted"/>
<dbReference type="Pfam" id="PF03099">
    <property type="entry name" value="BPL_LplA_LipB"/>
    <property type="match status" value="1"/>
</dbReference>
<evidence type="ECO:0000256" key="2">
    <source>
        <dbReference type="ARBA" id="ARBA00023267"/>
    </source>
</evidence>
<dbReference type="GO" id="GO:0016874">
    <property type="term" value="F:ligase activity"/>
    <property type="evidence" value="ECO:0007669"/>
    <property type="project" value="UniProtKB-KW"/>
</dbReference>
<sequence>MPVTAPQMRRLSLDDEPLAALAPELAVEVLESATSTNAVATERARGGAAEGTVVVAEHQTAGRGRLDRTWETPPRASLTFSLVLRPAVPAGEWPWLPLLTGHTVAKVLRGRGYAAAGVKWPNDVLLGERKVAGILVERVETPAGPAAIVGVGLNVSLTEDDLPVPNATSLALESGTEPDRTGLLLELLRSLREAYDAWQAGGPDATTHLRSSYAAACVTVGREVRVSLPGGGELLGRATGIDPAGRLVVTGPEGETVVGAGDVVHVRPADAGPDQ</sequence>
<dbReference type="InterPro" id="IPR003142">
    <property type="entry name" value="BPL_C"/>
</dbReference>
<dbReference type="PROSITE" id="PS51733">
    <property type="entry name" value="BPL_LPL_CATALYTIC"/>
    <property type="match status" value="1"/>
</dbReference>
<evidence type="ECO:0000256" key="3">
    <source>
        <dbReference type="ARBA" id="ARBA00024227"/>
    </source>
</evidence>
<dbReference type="SUPFAM" id="SSF55681">
    <property type="entry name" value="Class II aaRS and biotin synthetases"/>
    <property type="match status" value="1"/>
</dbReference>
<evidence type="ECO:0000313" key="5">
    <source>
        <dbReference type="EMBL" id="GAA1146291.1"/>
    </source>
</evidence>
<dbReference type="Pfam" id="PF02237">
    <property type="entry name" value="BPL_C"/>
    <property type="match status" value="1"/>
</dbReference>
<dbReference type="PANTHER" id="PTHR12835">
    <property type="entry name" value="BIOTIN PROTEIN LIGASE"/>
    <property type="match status" value="1"/>
</dbReference>
<dbReference type="EMBL" id="BAAAJE010000013">
    <property type="protein sequence ID" value="GAA1146291.1"/>
    <property type="molecule type" value="Genomic_DNA"/>
</dbReference>
<feature type="domain" description="BPL/LPL catalytic" evidence="4">
    <location>
        <begin position="12"/>
        <end position="199"/>
    </location>
</feature>
<comment type="caution">
    <text evidence="5">The sequence shown here is derived from an EMBL/GenBank/DDBJ whole genome shotgun (WGS) entry which is preliminary data.</text>
</comment>